<comment type="similarity">
    <text evidence="1 5">Belongs to the FlgD family.</text>
</comment>
<dbReference type="eggNOG" id="COG1843">
    <property type="taxonomic scope" value="Bacteria"/>
</dbReference>
<dbReference type="AlphaFoldDB" id="D6SRH3"/>
<comment type="function">
    <text evidence="4 5">Required for flagellar hook formation. May act as a scaffolding protein.</text>
</comment>
<protein>
    <recommendedName>
        <fullName evidence="2 5">Basal-body rod modification protein FlgD</fullName>
    </recommendedName>
</protein>
<evidence type="ECO:0000256" key="3">
    <source>
        <dbReference type="ARBA" id="ARBA00022795"/>
    </source>
</evidence>
<evidence type="ECO:0000313" key="9">
    <source>
        <dbReference type="Proteomes" id="UP000005496"/>
    </source>
</evidence>
<name>D6SRH3_9BACT</name>
<keyword evidence="3 5" id="KW-1005">Bacterial flagellum biogenesis</keyword>
<dbReference type="Pfam" id="PF03963">
    <property type="entry name" value="FlgD"/>
    <property type="match status" value="1"/>
</dbReference>
<organism evidence="8 9">
    <name type="scientific">Desulfonatronospira thiodismutans ASO3-1</name>
    <dbReference type="NCBI Taxonomy" id="555779"/>
    <lineage>
        <taxon>Bacteria</taxon>
        <taxon>Pseudomonadati</taxon>
        <taxon>Thermodesulfobacteriota</taxon>
        <taxon>Desulfovibrionia</taxon>
        <taxon>Desulfovibrionales</taxon>
        <taxon>Desulfonatronovibrionaceae</taxon>
        <taxon>Desulfonatronospira</taxon>
    </lineage>
</organism>
<evidence type="ECO:0000259" key="6">
    <source>
        <dbReference type="Pfam" id="PF13860"/>
    </source>
</evidence>
<dbReference type="Gene3D" id="2.30.30.910">
    <property type="match status" value="1"/>
</dbReference>
<dbReference type="Pfam" id="PF13861">
    <property type="entry name" value="FLgD_tudor"/>
    <property type="match status" value="1"/>
</dbReference>
<dbReference type="InterPro" id="IPR025963">
    <property type="entry name" value="FLgD_Tudor"/>
</dbReference>
<reference evidence="8" key="1">
    <citation type="submission" date="2010-05" db="EMBL/GenBank/DDBJ databases">
        <title>The draft genome of Desulfonatronospira thiodismutans ASO3-1.</title>
        <authorList>
            <consortium name="US DOE Joint Genome Institute (JGI-PGF)"/>
            <person name="Lucas S."/>
            <person name="Copeland A."/>
            <person name="Lapidus A."/>
            <person name="Cheng J.-F."/>
            <person name="Bruce D."/>
            <person name="Goodwin L."/>
            <person name="Pitluck S."/>
            <person name="Chertkov O."/>
            <person name="Brettin T."/>
            <person name="Detter J.C."/>
            <person name="Han C."/>
            <person name="Land M.L."/>
            <person name="Hauser L."/>
            <person name="Kyrpides N."/>
            <person name="Mikhailova N."/>
            <person name="Muyzer G."/>
            <person name="Woyke T."/>
        </authorList>
    </citation>
    <scope>NUCLEOTIDE SEQUENCE [LARGE SCALE GENOMIC DNA]</scope>
    <source>
        <strain evidence="8">ASO3-1</strain>
    </source>
</reference>
<dbReference type="Gene3D" id="2.60.40.4070">
    <property type="match status" value="1"/>
</dbReference>
<dbReference type="EMBL" id="ACJN02000003">
    <property type="protein sequence ID" value="EFI33289.1"/>
    <property type="molecule type" value="Genomic_DNA"/>
</dbReference>
<keyword evidence="8" id="KW-0969">Cilium</keyword>
<dbReference type="InterPro" id="IPR005648">
    <property type="entry name" value="FlgD"/>
</dbReference>
<evidence type="ECO:0000256" key="1">
    <source>
        <dbReference type="ARBA" id="ARBA00010577"/>
    </source>
</evidence>
<evidence type="ECO:0000256" key="2">
    <source>
        <dbReference type="ARBA" id="ARBA00016013"/>
    </source>
</evidence>
<evidence type="ECO:0000256" key="5">
    <source>
        <dbReference type="RuleBase" id="RU362076"/>
    </source>
</evidence>
<evidence type="ECO:0000259" key="7">
    <source>
        <dbReference type="Pfam" id="PF13861"/>
    </source>
</evidence>
<keyword evidence="8" id="KW-0966">Cell projection</keyword>
<dbReference type="OrthoDB" id="9785233at2"/>
<comment type="caution">
    <text evidence="8">The sequence shown here is derived from an EMBL/GenBank/DDBJ whole genome shotgun (WGS) entry which is preliminary data.</text>
</comment>
<keyword evidence="8" id="KW-0282">Flagellum</keyword>
<dbReference type="Proteomes" id="UP000005496">
    <property type="component" value="Unassembled WGS sequence"/>
</dbReference>
<dbReference type="InterPro" id="IPR025965">
    <property type="entry name" value="FlgD/Vpr_Ig-like"/>
</dbReference>
<dbReference type="RefSeq" id="WP_008870647.1">
    <property type="nucleotide sequence ID" value="NZ_ACJN02000003.1"/>
</dbReference>
<feature type="domain" description="FlgD Tudor-like" evidence="7">
    <location>
        <begin position="89"/>
        <end position="222"/>
    </location>
</feature>
<feature type="domain" description="FlgD/Vpr Ig-like" evidence="6">
    <location>
        <begin position="105"/>
        <end position="180"/>
    </location>
</feature>
<sequence length="241" mass="26404">MDIGAASNLLGGYERDFANNDIPRDEDPAELGKMDFLKLLITQLENQDPLDPMDDKEFVAQLAQFSSLEQLTNISEGMESMNENQARQEMLGAVGFIGKEIRADGDGISKDGSGASKIFYNLEDTAQNLYFNIYDENGNMVRTVEKSARQSGDYEFEWDGLNFDGAEAPDGNYSVSISAEGPNGEPVMVNTEMTGRVSGVQDKDGQPHLRLSDGRMLRFADVSEVVGDGSSNSNNNNTEDK</sequence>
<dbReference type="Pfam" id="PF13860">
    <property type="entry name" value="FlgD_ig"/>
    <property type="match status" value="1"/>
</dbReference>
<accession>D6SRH3</accession>
<evidence type="ECO:0000313" key="8">
    <source>
        <dbReference type="EMBL" id="EFI33289.1"/>
    </source>
</evidence>
<gene>
    <name evidence="8" type="ORF">Dthio_PD0615</name>
</gene>
<dbReference type="GO" id="GO:0044781">
    <property type="term" value="P:bacterial-type flagellum organization"/>
    <property type="evidence" value="ECO:0007669"/>
    <property type="project" value="UniProtKB-UniRule"/>
</dbReference>
<proteinExistence type="inferred from homology"/>
<evidence type="ECO:0000256" key="4">
    <source>
        <dbReference type="ARBA" id="ARBA00024746"/>
    </source>
</evidence>
<keyword evidence="9" id="KW-1185">Reference proteome</keyword>